<name>A0ABT1DV16_9ACTN</name>
<proteinExistence type="predicted"/>
<comment type="caution">
    <text evidence="1">The sequence shown here is derived from an EMBL/GenBank/DDBJ whole genome shotgun (WGS) entry which is preliminary data.</text>
</comment>
<sequence length="72" mass="8033">MRDDILAFAEVPERHQHRYLSLTLSTEPEAGFVLCGRATVPAVGKTDDEAPIRPWPDGARVIHTLRPDNQTP</sequence>
<reference evidence="1 2" key="1">
    <citation type="submission" date="2022-06" db="EMBL/GenBank/DDBJ databases">
        <title>New Species of the Genus Actinoplanes, ActinopZanes ferrugineus.</title>
        <authorList>
            <person name="Ding P."/>
        </authorList>
    </citation>
    <scope>NUCLEOTIDE SEQUENCE [LARGE SCALE GENOMIC DNA]</scope>
    <source>
        <strain evidence="1 2">TRM88003</strain>
    </source>
</reference>
<evidence type="ECO:0000313" key="1">
    <source>
        <dbReference type="EMBL" id="MCO8273805.1"/>
    </source>
</evidence>
<organism evidence="1 2">
    <name type="scientific">Paractinoplanes aksuensis</name>
    <dbReference type="NCBI Taxonomy" id="2939490"/>
    <lineage>
        <taxon>Bacteria</taxon>
        <taxon>Bacillati</taxon>
        <taxon>Actinomycetota</taxon>
        <taxon>Actinomycetes</taxon>
        <taxon>Micromonosporales</taxon>
        <taxon>Micromonosporaceae</taxon>
        <taxon>Paractinoplanes</taxon>
    </lineage>
</organism>
<keyword evidence="2" id="KW-1185">Reference proteome</keyword>
<dbReference type="Proteomes" id="UP001523369">
    <property type="component" value="Unassembled WGS sequence"/>
</dbReference>
<evidence type="ECO:0000313" key="2">
    <source>
        <dbReference type="Proteomes" id="UP001523369"/>
    </source>
</evidence>
<accession>A0ABT1DV16</accession>
<protein>
    <submittedName>
        <fullName evidence="1">Uncharacterized protein</fullName>
    </submittedName>
</protein>
<dbReference type="EMBL" id="JAMYJR010000027">
    <property type="protein sequence ID" value="MCO8273805.1"/>
    <property type="molecule type" value="Genomic_DNA"/>
</dbReference>
<gene>
    <name evidence="1" type="ORF">M1L60_24715</name>
</gene>